<feature type="domain" description="PX" evidence="3">
    <location>
        <begin position="1050"/>
        <end position="1166"/>
    </location>
</feature>
<evidence type="ECO:0000259" key="3">
    <source>
        <dbReference type="PROSITE" id="PS50195"/>
    </source>
</evidence>
<dbReference type="Gene3D" id="1.10.167.10">
    <property type="entry name" value="Regulator of G-protein Signalling 4, domain 2"/>
    <property type="match status" value="1"/>
</dbReference>
<dbReference type="GO" id="GO:0035091">
    <property type="term" value="F:phosphatidylinositol binding"/>
    <property type="evidence" value="ECO:0007669"/>
    <property type="project" value="InterPro"/>
</dbReference>
<dbReference type="OrthoDB" id="120967at2759"/>
<dbReference type="EMBL" id="KZ994250">
    <property type="protein sequence ID" value="RKO93418.1"/>
    <property type="molecule type" value="Genomic_DNA"/>
</dbReference>
<dbReference type="Proteomes" id="UP000269721">
    <property type="component" value="Unassembled WGS sequence"/>
</dbReference>
<dbReference type="PANTHER" id="PTHR22775:SF3">
    <property type="entry name" value="SORTING NEXIN-13"/>
    <property type="match status" value="1"/>
</dbReference>
<dbReference type="SUPFAM" id="SSF48097">
    <property type="entry name" value="Regulator of G-protein signaling, RGS"/>
    <property type="match status" value="1"/>
</dbReference>
<sequence length="1411" mass="153062">MPSLNAPQLAALSLLLYPFVMPAVAPFLATIGVLSALAFVAGLLVYESHPAVKFKARPRVPSKLFGALPLGLLASPRQPSASASKTAPTSRLNAVQPSPEALLEDSLVAMFQDVARAELTDPLLATLAARPLLGLPPPSSSPASSAPRQDSTAALETLSRGFSANILGPRIAKAAHALVEWRRDQVRGGLEQRFWVQALTALHGHVKQYKKVRREVLREVASKSPTKGGFLPRSGALPAGKGGVAATIDGPRDGEALGMDYYRHLDEFNEFAEDEDDGGVDAWDYGGMASLESLAEPLTAAGAGVGSLPGNVGNGGGGGGGGSGGSPRHDVEEINTAVVARMATSGSLHPALGFGPAGEQAYLRSILSRLWHLSSDEDRKSATSQGNVGGTASILPSASRIIRLLMREWIACQLLQPLFDRVCQPDYVNQYIIDKTQKRLVTQKAVKAFRSSIDSHFSCFPPLFLRTAGRVPASTTTLAEKARFLEPLAKYCKKVRSLIDAKAIRHQIASEIRRRVDDASAYTSSRHFALDSGHRASPDKSDGETMRRFIKSLTMLKLKYEKRIAYLTGINGKLMSKKSSGASITLSLTSVDKSGTKPSDGPVLTIRLLLDEYMQSEEKGVETSTGLYYFLEFMEHEDGKQGIAKVQFWLACEKYRKLLLRLQNGVSTRDSHGGGPDHLVDAEGEAHGIHSRLRKEASKIHRTFLVSINGARPLLELDDPFVTSAIESFIASKGTDTHDNDFKTILIAQDLVFRDLEDDLRAFAHSDSYFAWTSEVSKSRLREGETDDPAVAAVPAAVRRSSLDVGDSTGSWLPSGYDLAGTVGIDPSRFDLYRSLMGMGESRESLESPEREFKQSALLQVLLGELESTCKLGLSAAGKATGAASRLRGAKPILTSRVLPKRSGDPDAPNRRGSSAWASLNSLAPDGASTDDLNAAPAPDLDFDLPPSTAPHFTGFDDEPDLLHAPGELLVNATKLQQLRDEMDRVMQQIDCLSGLAALVPPDARVELCVLDQTKDLLREEIGALTRQRARYLSQEQKDAITPGQCTVRIESAVEDFVGREGDGAGKIVTFYLLQIDKEADMSGWSVRRRYSDFHALHRRLKDKFPVVTDFELPGKTLGLWPRGKQDLKQARMKSLEKYLQRLMDDSNVCQSDELRTFLSSSYDATRRTGIPDPDRPDEPTTIQRTSQRIARLMGQSRGRRGSIQNLATVPPAPQPAVQAPSNARGARRPDPSRRPVSMAETPPAPDAVSDASSDEDWGDSSDDGRDADDSGALPATVSPLAEPLCALMMELYEFKDQSFWLRRNAAVMILKQCFGGQESLDSQITAKLRSHVKTETLLARLEAIRERIARPVAADDDGLPAAASLALRLLSDHPPLPTSQHAATQGEAKSRLLSVWPGTSGVWRMRARGG</sequence>
<reference evidence="5" key="1">
    <citation type="journal article" date="2018" name="Nat. Microbiol.">
        <title>Leveraging single-cell genomics to expand the fungal tree of life.</title>
        <authorList>
            <person name="Ahrendt S.R."/>
            <person name="Quandt C.A."/>
            <person name="Ciobanu D."/>
            <person name="Clum A."/>
            <person name="Salamov A."/>
            <person name="Andreopoulos B."/>
            <person name="Cheng J.F."/>
            <person name="Woyke T."/>
            <person name="Pelin A."/>
            <person name="Henrissat B."/>
            <person name="Reynolds N.K."/>
            <person name="Benny G.L."/>
            <person name="Smith M.E."/>
            <person name="James T.Y."/>
            <person name="Grigoriev I.V."/>
        </authorList>
    </citation>
    <scope>NUCLEOTIDE SEQUENCE [LARGE SCALE GENOMIC DNA]</scope>
</reference>
<keyword evidence="5" id="KW-1185">Reference proteome</keyword>
<protein>
    <recommendedName>
        <fullName evidence="6">PX domain-containing protein</fullName>
    </recommendedName>
</protein>
<dbReference type="Pfam" id="PF00787">
    <property type="entry name" value="PX"/>
    <property type="match status" value="1"/>
</dbReference>
<dbReference type="Pfam" id="PF02194">
    <property type="entry name" value="PXA"/>
    <property type="match status" value="1"/>
</dbReference>
<evidence type="ECO:0008006" key="6">
    <source>
        <dbReference type="Google" id="ProtNLM"/>
    </source>
</evidence>
<feature type="compositionally biased region" description="Polar residues" evidence="1">
    <location>
        <begin position="912"/>
        <end position="922"/>
    </location>
</feature>
<dbReference type="InterPro" id="IPR036871">
    <property type="entry name" value="PX_dom_sf"/>
</dbReference>
<dbReference type="InterPro" id="IPR016137">
    <property type="entry name" value="RGS"/>
</dbReference>
<name>A0A4P9WNY5_9FUNG</name>
<gene>
    <name evidence="4" type="ORF">BDK51DRAFT_45607</name>
</gene>
<organism evidence="4 5">
    <name type="scientific">Blyttiomyces helicus</name>
    <dbReference type="NCBI Taxonomy" id="388810"/>
    <lineage>
        <taxon>Eukaryota</taxon>
        <taxon>Fungi</taxon>
        <taxon>Fungi incertae sedis</taxon>
        <taxon>Chytridiomycota</taxon>
        <taxon>Chytridiomycota incertae sedis</taxon>
        <taxon>Chytridiomycetes</taxon>
        <taxon>Chytridiomycetes incertae sedis</taxon>
        <taxon>Blyttiomyces</taxon>
    </lineage>
</organism>
<dbReference type="InterPro" id="IPR001683">
    <property type="entry name" value="PX_dom"/>
</dbReference>
<evidence type="ECO:0000259" key="2">
    <source>
        <dbReference type="PROSITE" id="PS50132"/>
    </source>
</evidence>
<dbReference type="SMART" id="SM00312">
    <property type="entry name" value="PX"/>
    <property type="match status" value="1"/>
</dbReference>
<evidence type="ECO:0000313" key="5">
    <source>
        <dbReference type="Proteomes" id="UP000269721"/>
    </source>
</evidence>
<dbReference type="Gene3D" id="3.30.1520.10">
    <property type="entry name" value="Phox-like domain"/>
    <property type="match status" value="1"/>
</dbReference>
<dbReference type="InterPro" id="IPR044926">
    <property type="entry name" value="RGS_subdomain_2"/>
</dbReference>
<dbReference type="PANTHER" id="PTHR22775">
    <property type="entry name" value="SORTING NEXIN"/>
    <property type="match status" value="1"/>
</dbReference>
<dbReference type="InterPro" id="IPR036305">
    <property type="entry name" value="RGS_sf"/>
</dbReference>
<dbReference type="PROSITE" id="PS50195">
    <property type="entry name" value="PX"/>
    <property type="match status" value="1"/>
</dbReference>
<evidence type="ECO:0000256" key="1">
    <source>
        <dbReference type="SAM" id="MobiDB-lite"/>
    </source>
</evidence>
<feature type="region of interest" description="Disordered" evidence="1">
    <location>
        <begin position="896"/>
        <end position="959"/>
    </location>
</feature>
<accession>A0A4P9WNY5</accession>
<dbReference type="PROSITE" id="PS50132">
    <property type="entry name" value="RGS"/>
    <property type="match status" value="1"/>
</dbReference>
<feature type="region of interest" description="Disordered" evidence="1">
    <location>
        <begin position="1165"/>
        <end position="1186"/>
    </location>
</feature>
<feature type="region of interest" description="Disordered" evidence="1">
    <location>
        <begin position="1206"/>
        <end position="1276"/>
    </location>
</feature>
<dbReference type="SUPFAM" id="SSF64268">
    <property type="entry name" value="PX domain"/>
    <property type="match status" value="1"/>
</dbReference>
<feature type="compositionally biased region" description="Acidic residues" evidence="1">
    <location>
        <begin position="1253"/>
        <end position="1262"/>
    </location>
</feature>
<evidence type="ECO:0000313" key="4">
    <source>
        <dbReference type="EMBL" id="RKO93418.1"/>
    </source>
</evidence>
<feature type="domain" description="RGS" evidence="2">
    <location>
        <begin position="616"/>
        <end position="657"/>
    </location>
</feature>
<dbReference type="InterPro" id="IPR003114">
    <property type="entry name" value="Phox_assoc"/>
</dbReference>
<feature type="compositionally biased region" description="Low complexity" evidence="1">
    <location>
        <begin position="931"/>
        <end position="947"/>
    </location>
</feature>
<proteinExistence type="predicted"/>